<organism evidence="3 4">
    <name type="scientific">Paenibacillus vini</name>
    <dbReference type="NCBI Taxonomy" id="1476024"/>
    <lineage>
        <taxon>Bacteria</taxon>
        <taxon>Bacillati</taxon>
        <taxon>Bacillota</taxon>
        <taxon>Bacilli</taxon>
        <taxon>Bacillales</taxon>
        <taxon>Paenibacillaceae</taxon>
        <taxon>Paenibacillus</taxon>
    </lineage>
</organism>
<gene>
    <name evidence="3" type="ORF">J42TS3_37050</name>
</gene>
<sequence>MKIGEFAKKNNITQDTIRHYIDLGLLVAEKQGSQYRFTEEDSGDLEEIVKLKQLDFSLTEIQEILCFYRLEGEKSNDFRSFYLSLLERKKEQVRLEQLKFQEIDGHLKKRIHELKMDKASIHRKIGFPISSTPLLQCPECRSALDINGGTIERNMLMEAEFQCECGYISYIEDGIYVDKAAVGKKKKIPPKQDFLEAASPKYINFLYNGTSTLIDYIQNHGSQSGYIMELDNCVGRFLMQYIEFLPKSCTYILICHDKERISNMKNNIELQQEHSNIIFFCCELDRLPFAPASIDIIVDHWMSKTYAKTADRDLMDIVSPFLKQEGLLVGAYPHLGPYCKDYLHVPLKLRELFNWDKMLCKLQQLNFTELDVSELGPITEDNPYIDIQGKEQYLTLYVGKKKANFDVFCSGVQQGVKLKHNRIS</sequence>
<dbReference type="Gene3D" id="3.40.50.150">
    <property type="entry name" value="Vaccinia Virus protein VP39"/>
    <property type="match status" value="1"/>
</dbReference>
<dbReference type="GO" id="GO:0008168">
    <property type="term" value="F:methyltransferase activity"/>
    <property type="evidence" value="ECO:0007669"/>
    <property type="project" value="UniProtKB-KW"/>
</dbReference>
<dbReference type="EMBL" id="BOSL01000013">
    <property type="protein sequence ID" value="GIP54670.1"/>
    <property type="molecule type" value="Genomic_DNA"/>
</dbReference>
<name>A0ABQ4MGV9_9BACL</name>
<dbReference type="Gene3D" id="1.10.1660.10">
    <property type="match status" value="1"/>
</dbReference>
<dbReference type="InterPro" id="IPR000551">
    <property type="entry name" value="MerR-type_HTH_dom"/>
</dbReference>
<keyword evidence="1" id="KW-0238">DNA-binding</keyword>
<dbReference type="InterPro" id="IPR047057">
    <property type="entry name" value="MerR_fam"/>
</dbReference>
<dbReference type="Proteomes" id="UP000679992">
    <property type="component" value="Unassembled WGS sequence"/>
</dbReference>
<dbReference type="PROSITE" id="PS50937">
    <property type="entry name" value="HTH_MERR_2"/>
    <property type="match status" value="1"/>
</dbReference>
<feature type="domain" description="HTH merR-type" evidence="2">
    <location>
        <begin position="1"/>
        <end position="67"/>
    </location>
</feature>
<evidence type="ECO:0000313" key="4">
    <source>
        <dbReference type="Proteomes" id="UP000679992"/>
    </source>
</evidence>
<dbReference type="InterPro" id="IPR009061">
    <property type="entry name" value="DNA-bd_dom_put_sf"/>
</dbReference>
<dbReference type="Pfam" id="PF13411">
    <property type="entry name" value="MerR_1"/>
    <property type="match status" value="1"/>
</dbReference>
<dbReference type="GO" id="GO:0032259">
    <property type="term" value="P:methylation"/>
    <property type="evidence" value="ECO:0007669"/>
    <property type="project" value="UniProtKB-KW"/>
</dbReference>
<evidence type="ECO:0000313" key="3">
    <source>
        <dbReference type="EMBL" id="GIP54670.1"/>
    </source>
</evidence>
<dbReference type="PANTHER" id="PTHR30204:SF96">
    <property type="entry name" value="CHROMOSOME-ANCHORING PROTEIN RACA"/>
    <property type="match status" value="1"/>
</dbReference>
<dbReference type="InterPro" id="IPR029063">
    <property type="entry name" value="SAM-dependent_MTases_sf"/>
</dbReference>
<dbReference type="SUPFAM" id="SSF46955">
    <property type="entry name" value="Putative DNA-binding domain"/>
    <property type="match status" value="1"/>
</dbReference>
<dbReference type="PANTHER" id="PTHR30204">
    <property type="entry name" value="REDOX-CYCLING DRUG-SENSING TRANSCRIPTIONAL ACTIVATOR SOXR"/>
    <property type="match status" value="1"/>
</dbReference>
<evidence type="ECO:0000259" key="2">
    <source>
        <dbReference type="PROSITE" id="PS50937"/>
    </source>
</evidence>
<comment type="caution">
    <text evidence="3">The sequence shown here is derived from an EMBL/GenBank/DDBJ whole genome shotgun (WGS) entry which is preliminary data.</text>
</comment>
<evidence type="ECO:0000256" key="1">
    <source>
        <dbReference type="ARBA" id="ARBA00023125"/>
    </source>
</evidence>
<protein>
    <submittedName>
        <fullName evidence="3">Methyltransferase</fullName>
    </submittedName>
</protein>
<accession>A0ABQ4MGV9</accession>
<dbReference type="SUPFAM" id="SSF53335">
    <property type="entry name" value="S-adenosyl-L-methionine-dependent methyltransferases"/>
    <property type="match status" value="1"/>
</dbReference>
<keyword evidence="4" id="KW-1185">Reference proteome</keyword>
<reference evidence="3 4" key="1">
    <citation type="submission" date="2021-03" db="EMBL/GenBank/DDBJ databases">
        <title>Antimicrobial resistance genes in bacteria isolated from Japanese honey, and their potential for conferring macrolide and lincosamide resistance in the American foulbrood pathogen Paenibacillus larvae.</title>
        <authorList>
            <person name="Okamoto M."/>
            <person name="Kumagai M."/>
            <person name="Kanamori H."/>
            <person name="Takamatsu D."/>
        </authorList>
    </citation>
    <scope>NUCLEOTIDE SEQUENCE [LARGE SCALE GENOMIC DNA]</scope>
    <source>
        <strain evidence="3 4">J42TS3</strain>
    </source>
</reference>
<dbReference type="SMART" id="SM00422">
    <property type="entry name" value="HTH_MERR"/>
    <property type="match status" value="1"/>
</dbReference>
<proteinExistence type="predicted"/>
<keyword evidence="3" id="KW-0489">Methyltransferase</keyword>
<keyword evidence="3" id="KW-0808">Transferase</keyword>
<dbReference type="RefSeq" id="WP_213655896.1">
    <property type="nucleotide sequence ID" value="NZ_BOSL01000013.1"/>
</dbReference>